<gene>
    <name evidence="2" type="ORF">PHMEG_00037488</name>
</gene>
<keyword evidence="3" id="KW-1185">Reference proteome</keyword>
<comment type="caution">
    <text evidence="2">The sequence shown here is derived from an EMBL/GenBank/DDBJ whole genome shotgun (WGS) entry which is preliminary data.</text>
</comment>
<evidence type="ECO:0000313" key="3">
    <source>
        <dbReference type="Proteomes" id="UP000198211"/>
    </source>
</evidence>
<name>A0A225UJV2_9STRA</name>
<accession>A0A225UJV2</accession>
<reference evidence="3" key="1">
    <citation type="submission" date="2017-03" db="EMBL/GenBank/DDBJ databases">
        <title>Phytopthora megakarya and P. palmivora, two closely related causual agents of cacao black pod achieved similar genome size and gene model numbers by different mechanisms.</title>
        <authorList>
            <person name="Ali S."/>
            <person name="Shao J."/>
            <person name="Larry D.J."/>
            <person name="Kronmiller B."/>
            <person name="Shen D."/>
            <person name="Strem M.D."/>
            <person name="Melnick R.L."/>
            <person name="Guiltinan M.J."/>
            <person name="Tyler B.M."/>
            <person name="Meinhardt L.W."/>
            <person name="Bailey B.A."/>
        </authorList>
    </citation>
    <scope>NUCLEOTIDE SEQUENCE [LARGE SCALE GENOMIC DNA]</scope>
    <source>
        <strain evidence="3">zdho120</strain>
    </source>
</reference>
<protein>
    <submittedName>
        <fullName evidence="2">Uncharacterized protein</fullName>
    </submittedName>
</protein>
<sequence length="298" mass="30777">LFDEEPDENPPRKRKGLRQSAVQGLPLHPILEEGEIADDAGFDPNTGIPAGDATARSSPPSVAQGTATPEQGLPAIPKSVVDLTLDDAAGPSSQKDSSPFSSPVVSYFPRQDGRPRRSSSVVSELRMRENLERELADDDFMLGLTSEGSAVATSALDTAELSTGKSIVTEPSAADSSVEAQGPPEDSSATDSSVEAQVPPENPSAGTPAQGSPPPPPQQPSVVPISQLLNAVDVDLAALDGTDTSAKESEVADEPSAGLGAEVSVESSTTPVQSTASPAQVTEVLVTYSPRAWFRGSR</sequence>
<dbReference type="EMBL" id="NBNE01016526">
    <property type="protein sequence ID" value="OWY93201.1"/>
    <property type="molecule type" value="Genomic_DNA"/>
</dbReference>
<dbReference type="Proteomes" id="UP000198211">
    <property type="component" value="Unassembled WGS sequence"/>
</dbReference>
<feature type="compositionally biased region" description="Low complexity" evidence="1">
    <location>
        <begin position="91"/>
        <end position="109"/>
    </location>
</feature>
<feature type="region of interest" description="Disordered" evidence="1">
    <location>
        <begin position="239"/>
        <end position="278"/>
    </location>
</feature>
<feature type="compositionally biased region" description="Acidic residues" evidence="1">
    <location>
        <begin position="32"/>
        <end position="41"/>
    </location>
</feature>
<feature type="region of interest" description="Disordered" evidence="1">
    <location>
        <begin position="1"/>
        <end position="127"/>
    </location>
</feature>
<feature type="non-terminal residue" evidence="2">
    <location>
        <position position="1"/>
    </location>
</feature>
<feature type="compositionally biased region" description="Polar residues" evidence="1">
    <location>
        <begin position="55"/>
        <end position="69"/>
    </location>
</feature>
<feature type="region of interest" description="Disordered" evidence="1">
    <location>
        <begin position="159"/>
        <end position="226"/>
    </location>
</feature>
<feature type="compositionally biased region" description="Polar residues" evidence="1">
    <location>
        <begin position="265"/>
        <end position="278"/>
    </location>
</feature>
<organism evidence="2 3">
    <name type="scientific">Phytophthora megakarya</name>
    <dbReference type="NCBI Taxonomy" id="4795"/>
    <lineage>
        <taxon>Eukaryota</taxon>
        <taxon>Sar</taxon>
        <taxon>Stramenopiles</taxon>
        <taxon>Oomycota</taxon>
        <taxon>Peronosporomycetes</taxon>
        <taxon>Peronosporales</taxon>
        <taxon>Peronosporaceae</taxon>
        <taxon>Phytophthora</taxon>
    </lineage>
</organism>
<dbReference type="AlphaFoldDB" id="A0A225UJV2"/>
<evidence type="ECO:0000256" key="1">
    <source>
        <dbReference type="SAM" id="MobiDB-lite"/>
    </source>
</evidence>
<proteinExistence type="predicted"/>
<evidence type="ECO:0000313" key="2">
    <source>
        <dbReference type="EMBL" id="OWY93201.1"/>
    </source>
</evidence>